<protein>
    <submittedName>
        <fullName evidence="5">MerR family DNA-binding protein</fullName>
    </submittedName>
</protein>
<accession>A0A850CDG6</accession>
<evidence type="ECO:0000256" key="2">
    <source>
        <dbReference type="ARBA" id="ARBA00023163"/>
    </source>
</evidence>
<dbReference type="AlphaFoldDB" id="A0A850CDG6"/>
<keyword evidence="3" id="KW-0175">Coiled coil</keyword>
<feature type="domain" description="HTH merR-type" evidence="4">
    <location>
        <begin position="1"/>
        <end position="17"/>
    </location>
</feature>
<keyword evidence="1" id="KW-0805">Transcription regulation</keyword>
<dbReference type="GO" id="GO:0003677">
    <property type="term" value="F:DNA binding"/>
    <property type="evidence" value="ECO:0007669"/>
    <property type="project" value="UniProtKB-KW"/>
</dbReference>
<dbReference type="InterPro" id="IPR000551">
    <property type="entry name" value="MerR-type_HTH_dom"/>
</dbReference>
<dbReference type="Gene3D" id="1.10.1660.10">
    <property type="match status" value="1"/>
</dbReference>
<evidence type="ECO:0000256" key="1">
    <source>
        <dbReference type="ARBA" id="ARBA00023015"/>
    </source>
</evidence>
<organism evidence="5 6">
    <name type="scientific">Glycomyces artemisiae</name>
    <dbReference type="NCBI Taxonomy" id="1076443"/>
    <lineage>
        <taxon>Bacteria</taxon>
        <taxon>Bacillati</taxon>
        <taxon>Actinomycetota</taxon>
        <taxon>Actinomycetes</taxon>
        <taxon>Glycomycetales</taxon>
        <taxon>Glycomycetaceae</taxon>
        <taxon>Glycomyces</taxon>
    </lineage>
</organism>
<dbReference type="Pfam" id="PF09278">
    <property type="entry name" value="MerR-DNA-bind"/>
    <property type="match status" value="1"/>
</dbReference>
<dbReference type="EMBL" id="JABFXE010000678">
    <property type="protein sequence ID" value="NUQ89967.1"/>
    <property type="molecule type" value="Genomic_DNA"/>
</dbReference>
<evidence type="ECO:0000256" key="3">
    <source>
        <dbReference type="SAM" id="Coils"/>
    </source>
</evidence>
<dbReference type="SUPFAM" id="SSF46955">
    <property type="entry name" value="Putative DNA-binding domain"/>
    <property type="match status" value="1"/>
</dbReference>
<name>A0A850CDG6_9ACTN</name>
<gene>
    <name evidence="5" type="ORF">HOQ43_16085</name>
</gene>
<dbReference type="InterPro" id="IPR009061">
    <property type="entry name" value="DNA-bd_dom_put_sf"/>
</dbReference>
<feature type="coiled-coil region" evidence="3">
    <location>
        <begin position="29"/>
        <end position="56"/>
    </location>
</feature>
<evidence type="ECO:0000313" key="5">
    <source>
        <dbReference type="EMBL" id="NUQ89967.1"/>
    </source>
</evidence>
<dbReference type="GO" id="GO:0006355">
    <property type="term" value="P:regulation of DNA-templated transcription"/>
    <property type="evidence" value="ECO:0007669"/>
    <property type="project" value="InterPro"/>
</dbReference>
<keyword evidence="2" id="KW-0804">Transcription</keyword>
<dbReference type="InterPro" id="IPR015358">
    <property type="entry name" value="Tscrpt_reg_MerR_DNA-bd"/>
</dbReference>
<dbReference type="PROSITE" id="PS50937">
    <property type="entry name" value="HTH_MERR_2"/>
    <property type="match status" value="1"/>
</dbReference>
<sequence length="85" mass="8916">CQRAGLRLADIGDLLAVRDTGACPCEPAGSHLERRIAEVTAEIARLESLRSQLTAMLGAVEAGTCKGPLPENWCPPRAADGGECE</sequence>
<evidence type="ECO:0000259" key="4">
    <source>
        <dbReference type="PROSITE" id="PS50937"/>
    </source>
</evidence>
<keyword evidence="5" id="KW-0238">DNA-binding</keyword>
<reference evidence="5 6" key="1">
    <citation type="submission" date="2020-05" db="EMBL/GenBank/DDBJ databases">
        <title>DNA-SIP metagenomic assembled genomes.</title>
        <authorList>
            <person name="Yu J."/>
        </authorList>
    </citation>
    <scope>NUCLEOTIDE SEQUENCE [LARGE SCALE GENOMIC DNA]</scope>
    <source>
        <strain evidence="5">Bin5.27</strain>
    </source>
</reference>
<proteinExistence type="predicted"/>
<feature type="non-terminal residue" evidence="5">
    <location>
        <position position="1"/>
    </location>
</feature>
<comment type="caution">
    <text evidence="5">The sequence shown here is derived from an EMBL/GenBank/DDBJ whole genome shotgun (WGS) entry which is preliminary data.</text>
</comment>
<evidence type="ECO:0000313" key="6">
    <source>
        <dbReference type="Proteomes" id="UP000574690"/>
    </source>
</evidence>
<dbReference type="Proteomes" id="UP000574690">
    <property type="component" value="Unassembled WGS sequence"/>
</dbReference>